<gene>
    <name evidence="2" type="ORF">HMPREF0554_1518</name>
</gene>
<dbReference type="eggNOG" id="COG1762">
    <property type="taxonomic scope" value="Bacteria"/>
</dbReference>
<dbReference type="PROSITE" id="PS51094">
    <property type="entry name" value="PTS_EIIA_TYPE_2"/>
    <property type="match status" value="1"/>
</dbReference>
<sequence length="152" mass="16973">MKIIDYLTEDRVKINLESRTKDGILGEMAQLFLKGNIVDPENMEQFINDLKDREKLSSTGLQDGIAIPHAKSEAVNKIALAVGTISEGAEFDCMDGEMSKIFFMIAAPESVKNEHLDLLAEISKLSYDEELLEKLENSATTEELMSLLKSFD</sequence>
<dbReference type="Gene3D" id="3.40.930.10">
    <property type="entry name" value="Mannitol-specific EII, Chain A"/>
    <property type="match status" value="1"/>
</dbReference>
<evidence type="ECO:0000313" key="3">
    <source>
        <dbReference type="Proteomes" id="UP000004226"/>
    </source>
</evidence>
<dbReference type="Proteomes" id="UP000004226">
    <property type="component" value="Unassembled WGS sequence"/>
</dbReference>
<dbReference type="InterPro" id="IPR002178">
    <property type="entry name" value="PTS_EIIA_type-2_dom"/>
</dbReference>
<evidence type="ECO:0000313" key="2">
    <source>
        <dbReference type="EMBL" id="EEY34654.1"/>
    </source>
</evidence>
<dbReference type="EMBL" id="ADAD01000145">
    <property type="protein sequence ID" value="EEY34654.1"/>
    <property type="molecule type" value="Genomic_DNA"/>
</dbReference>
<dbReference type="GO" id="GO:0016740">
    <property type="term" value="F:transferase activity"/>
    <property type="evidence" value="ECO:0007669"/>
    <property type="project" value="UniProtKB-KW"/>
</dbReference>
<dbReference type="CDD" id="cd00211">
    <property type="entry name" value="PTS_IIA_fru"/>
    <property type="match status" value="1"/>
</dbReference>
<proteinExistence type="predicted"/>
<evidence type="ECO:0000259" key="1">
    <source>
        <dbReference type="PROSITE" id="PS51094"/>
    </source>
</evidence>
<keyword evidence="2" id="KW-0670">Pyruvate</keyword>
<dbReference type="InterPro" id="IPR016152">
    <property type="entry name" value="PTrfase/Anion_transptr"/>
</dbReference>
<accession>D0GMN4</accession>
<reference evidence="2 3" key="1">
    <citation type="submission" date="2009-10" db="EMBL/GenBank/DDBJ databases">
        <authorList>
            <person name="Harkins D.M."/>
            <person name="Madupu R."/>
            <person name="Durkin A.S."/>
            <person name="Torralba M."/>
            <person name="Methe B."/>
            <person name="Sutton G.G."/>
            <person name="Strausberg R.L."/>
            <person name="Nelson K.E."/>
        </authorList>
    </citation>
    <scope>NUCLEOTIDE SEQUENCE [LARGE SCALE GENOMIC DNA]</scope>
    <source>
        <strain evidence="2 3">F0264</strain>
    </source>
</reference>
<organism evidence="2 3">
    <name type="scientific">Pseudoleptotrichia goodfellowii F0264</name>
    <dbReference type="NCBI Taxonomy" id="596323"/>
    <lineage>
        <taxon>Bacteria</taxon>
        <taxon>Fusobacteriati</taxon>
        <taxon>Fusobacteriota</taxon>
        <taxon>Fusobacteriia</taxon>
        <taxon>Fusobacteriales</taxon>
        <taxon>Leptotrichiaceae</taxon>
        <taxon>Pseudoleptotrichia</taxon>
    </lineage>
</organism>
<dbReference type="InterPro" id="IPR051541">
    <property type="entry name" value="PTS_SugarTrans_NitroReg"/>
</dbReference>
<name>D0GMN4_9FUSO</name>
<dbReference type="PANTHER" id="PTHR47738">
    <property type="entry name" value="PTS SYSTEM FRUCTOSE-LIKE EIIA COMPONENT-RELATED"/>
    <property type="match status" value="1"/>
</dbReference>
<dbReference type="RefSeq" id="WP_006807753.1">
    <property type="nucleotide sequence ID" value="NZ_ADAD01000145.1"/>
</dbReference>
<dbReference type="Pfam" id="PF00359">
    <property type="entry name" value="PTS_EIIA_2"/>
    <property type="match status" value="1"/>
</dbReference>
<dbReference type="AlphaFoldDB" id="D0GMN4"/>
<keyword evidence="2" id="KW-0808">Transferase</keyword>
<comment type="caution">
    <text evidence="2">The sequence shown here is derived from an EMBL/GenBank/DDBJ whole genome shotgun (WGS) entry which is preliminary data.</text>
</comment>
<keyword evidence="3" id="KW-1185">Reference proteome</keyword>
<protein>
    <submittedName>
        <fullName evidence="2">Phosphoenolpyruvate-dependent sugar phosphotransferase system, EIIA 2</fullName>
    </submittedName>
</protein>
<dbReference type="PANTHER" id="PTHR47738:SF2">
    <property type="entry name" value="PTS SYSTEM FRUCTOSE-LIKE EIIA COMPONENT"/>
    <property type="match status" value="1"/>
</dbReference>
<feature type="domain" description="PTS EIIA type-2" evidence="1">
    <location>
        <begin position="5"/>
        <end position="151"/>
    </location>
</feature>
<dbReference type="SUPFAM" id="SSF55804">
    <property type="entry name" value="Phoshotransferase/anion transport protein"/>
    <property type="match status" value="1"/>
</dbReference>